<evidence type="ECO:0000313" key="3">
    <source>
        <dbReference type="Proteomes" id="UP001214603"/>
    </source>
</evidence>
<evidence type="ECO:0000256" key="1">
    <source>
        <dbReference type="SAM" id="MobiDB-lite"/>
    </source>
</evidence>
<keyword evidence="3" id="KW-1185">Reference proteome</keyword>
<evidence type="ECO:0000313" key="2">
    <source>
        <dbReference type="EMBL" id="WFD01700.1"/>
    </source>
</evidence>
<reference evidence="2" key="1">
    <citation type="submission" date="2023-03" db="EMBL/GenBank/DDBJ databases">
        <title>Mating type loci evolution in Malassezia.</title>
        <authorList>
            <person name="Coelho M.A."/>
        </authorList>
    </citation>
    <scope>NUCLEOTIDE SEQUENCE</scope>
    <source>
        <strain evidence="2">CBS 7876</strain>
    </source>
</reference>
<gene>
    <name evidence="2" type="ORF">MOBT1_000376</name>
</gene>
<dbReference type="AlphaFoldDB" id="A0AAF0IQL7"/>
<organism evidence="2 3">
    <name type="scientific">Malassezia obtusa</name>
    <dbReference type="NCBI Taxonomy" id="76774"/>
    <lineage>
        <taxon>Eukaryota</taxon>
        <taxon>Fungi</taxon>
        <taxon>Dikarya</taxon>
        <taxon>Basidiomycota</taxon>
        <taxon>Ustilaginomycotina</taxon>
        <taxon>Malasseziomycetes</taxon>
        <taxon>Malasseziales</taxon>
        <taxon>Malasseziaceae</taxon>
        <taxon>Malassezia</taxon>
    </lineage>
</organism>
<feature type="compositionally biased region" description="Low complexity" evidence="1">
    <location>
        <begin position="11"/>
        <end position="27"/>
    </location>
</feature>
<accession>A0AAF0IQL7</accession>
<proteinExistence type="predicted"/>
<sequence>MLRRLRSAPWRGVPRSRGAAGSRRLASCATPPRPPPLAHTLTEAARHPLTSKKAQTLCASALQDTPVECASLPADGVHARTVQSVLRMKSGSVNRDVLLSELLRAVWAADAELPAELLVQVAASCGVRGLQRTRALLHRRLLAHAPDDGERVWRAMLDAHALRHDWARVEHGLAACAAQGTPLPLDTYRYTLLRLQHESPNELPAALHHVLLQMRQDERLLNDALLAELVYALGAPVRHAQASRVRGAQLVRIAAPVHALIDGLFLWLSAREGAERAQYRSSLSTLLHVQLDTVEALYDAQVYRARALHVPRRHTGAIRRRLSQVRAALEGPDGLLESVDIRLDGVCGEMDAALSGLTAWLSSAPPSRTLAQRQRRTVLALFATGSRLPRPQRLSVLLQLLCISTVYGSAAQLWHGVAGRTLPRLWARLFAVWAHGTRSTLHRIEAASTQAGWPFLVATFPVLLDAAQRTRHLPRRAWSAVLDDPHRCRAMVWAACSAQPRADAETRMRMLQHYFQRLHAPPRVMRWAQATQNDAAVELPPTP</sequence>
<protein>
    <submittedName>
        <fullName evidence="2">Uncharacterized protein</fullName>
    </submittedName>
</protein>
<name>A0AAF0IQL7_9BASI</name>
<feature type="region of interest" description="Disordered" evidence="1">
    <location>
        <begin position="1"/>
        <end position="37"/>
    </location>
</feature>
<dbReference type="EMBL" id="CP119934">
    <property type="protein sequence ID" value="WFD01700.1"/>
    <property type="molecule type" value="Genomic_DNA"/>
</dbReference>
<dbReference type="Proteomes" id="UP001214603">
    <property type="component" value="Chromosome 1"/>
</dbReference>